<feature type="compositionally biased region" description="Low complexity" evidence="1">
    <location>
        <begin position="83"/>
        <end position="121"/>
    </location>
</feature>
<dbReference type="AlphaFoldDB" id="A0A165U990"/>
<sequence>MLGVGGGDRERSLPGIDTRTCRAANGARVDATCASARPLHLPQQPPPHVRPTSLLQFTRSPPKPRIPRTMDPRRARDPRLARQRGTPQQQQSQHPPQQQYQQPQYPPQQQYQQQYPSQQYQQPPPYVAQQPPFPPHQYQQQPPPFPPQAPLNSSYPPQQPQQPQPSQAPSFPPVSQPAPTSVPLYPTATPQQYPAHAISNQQLADEARGAAEIPKPDTESPRAIYKPRPLFCVVCASNQNRSMEGHYVLS</sequence>
<organism evidence="2 3">
    <name type="scientific">Daedalea quercina L-15889</name>
    <dbReference type="NCBI Taxonomy" id="1314783"/>
    <lineage>
        <taxon>Eukaryota</taxon>
        <taxon>Fungi</taxon>
        <taxon>Dikarya</taxon>
        <taxon>Basidiomycota</taxon>
        <taxon>Agaricomycotina</taxon>
        <taxon>Agaricomycetes</taxon>
        <taxon>Polyporales</taxon>
        <taxon>Fomitopsis</taxon>
    </lineage>
</organism>
<dbReference type="STRING" id="1314783.A0A165U990"/>
<evidence type="ECO:0000256" key="1">
    <source>
        <dbReference type="SAM" id="MobiDB-lite"/>
    </source>
</evidence>
<gene>
    <name evidence="2" type="ORF">DAEQUDRAFT_200371</name>
</gene>
<proteinExistence type="predicted"/>
<evidence type="ECO:0000313" key="3">
    <source>
        <dbReference type="Proteomes" id="UP000076727"/>
    </source>
</evidence>
<evidence type="ECO:0000313" key="2">
    <source>
        <dbReference type="EMBL" id="KZT74581.1"/>
    </source>
</evidence>
<name>A0A165U990_9APHY</name>
<feature type="compositionally biased region" description="Basic and acidic residues" evidence="1">
    <location>
        <begin position="205"/>
        <end position="220"/>
    </location>
</feature>
<accession>A0A165U990</accession>
<dbReference type="Proteomes" id="UP000076727">
    <property type="component" value="Unassembled WGS sequence"/>
</dbReference>
<protein>
    <submittedName>
        <fullName evidence="2">Uncharacterized protein</fullName>
    </submittedName>
</protein>
<feature type="compositionally biased region" description="Basic and acidic residues" evidence="1">
    <location>
        <begin position="68"/>
        <end position="80"/>
    </location>
</feature>
<dbReference type="OrthoDB" id="57957at2759"/>
<feature type="region of interest" description="Disordered" evidence="1">
    <location>
        <begin position="35"/>
        <end position="222"/>
    </location>
</feature>
<reference evidence="2 3" key="1">
    <citation type="journal article" date="2016" name="Mol. Biol. Evol.">
        <title>Comparative Genomics of Early-Diverging Mushroom-Forming Fungi Provides Insights into the Origins of Lignocellulose Decay Capabilities.</title>
        <authorList>
            <person name="Nagy L.G."/>
            <person name="Riley R."/>
            <person name="Tritt A."/>
            <person name="Adam C."/>
            <person name="Daum C."/>
            <person name="Floudas D."/>
            <person name="Sun H."/>
            <person name="Yadav J.S."/>
            <person name="Pangilinan J."/>
            <person name="Larsson K.H."/>
            <person name="Matsuura K."/>
            <person name="Barry K."/>
            <person name="Labutti K."/>
            <person name="Kuo R."/>
            <person name="Ohm R.A."/>
            <person name="Bhattacharya S.S."/>
            <person name="Shirouzu T."/>
            <person name="Yoshinaga Y."/>
            <person name="Martin F.M."/>
            <person name="Grigoriev I.V."/>
            <person name="Hibbett D.S."/>
        </authorList>
    </citation>
    <scope>NUCLEOTIDE SEQUENCE [LARGE SCALE GENOMIC DNA]</scope>
    <source>
        <strain evidence="2 3">L-15889</strain>
    </source>
</reference>
<feature type="compositionally biased region" description="Pro residues" evidence="1">
    <location>
        <begin position="122"/>
        <end position="149"/>
    </location>
</feature>
<keyword evidence="3" id="KW-1185">Reference proteome</keyword>
<dbReference type="EMBL" id="KV429033">
    <property type="protein sequence ID" value="KZT74581.1"/>
    <property type="molecule type" value="Genomic_DNA"/>
</dbReference>
<feature type="compositionally biased region" description="Polar residues" evidence="1">
    <location>
        <begin position="188"/>
        <end position="203"/>
    </location>
</feature>